<dbReference type="SUPFAM" id="SSF56601">
    <property type="entry name" value="beta-lactamase/transpeptidase-like"/>
    <property type="match status" value="1"/>
</dbReference>
<dbReference type="Gene3D" id="3.40.710.10">
    <property type="entry name" value="DD-peptidase/beta-lactamase superfamily"/>
    <property type="match status" value="1"/>
</dbReference>
<evidence type="ECO:0000259" key="1">
    <source>
        <dbReference type="Pfam" id="PF00144"/>
    </source>
</evidence>
<sequence>MKVVILIVLSNVLFALKTYSQENDTNVSMQLARHLLTEHMSMTNIPGLQIAVAIDGETVWNESFGYRDIENKLVVDNMTQFRIGSVSKSITSIALARLVEEQKIQLSSTIRALVPDYPKKEYDITIEQLASSTSGVRHYRSSEETHNTKHYDYPIEALDIFKNDALLFEPGTNFEYSSYGWTLIAAAMQKATGMTFESIMQQLFLEVGMPNTTFDKYDLQSDHRTIQYIYKNDKKRETAPDEDRSFMYAGGGYLSTATDLVQFGNVLLENTYISKTTFEEFTRPRALPNGESTFYALGWESGVSRLNTPIIYHSGSMQSARAHVLIYPEHKLVMAYVANTGSNVFFNDREAQSLAELFLLQDNNMLKNATQLDGEWNIETTSLAGKKSTGLLRVSTLNNVSTVMLEFTRSRKKEEYKGIVYRNPDGQFRIVAVTPMFLDMYLTLDGNTLTGHWLHDFNVNGKPEQDDYWKPRDIKLIKLN</sequence>
<dbReference type="GO" id="GO:0019216">
    <property type="term" value="P:regulation of lipid metabolic process"/>
    <property type="evidence" value="ECO:0007669"/>
    <property type="project" value="TreeGrafter"/>
</dbReference>
<dbReference type="InterPro" id="IPR001466">
    <property type="entry name" value="Beta-lactam-related"/>
</dbReference>
<dbReference type="Pfam" id="PF00144">
    <property type="entry name" value="Beta-lactamase"/>
    <property type="match status" value="1"/>
</dbReference>
<dbReference type="GO" id="GO:0006508">
    <property type="term" value="P:proteolysis"/>
    <property type="evidence" value="ECO:0007669"/>
    <property type="project" value="TreeGrafter"/>
</dbReference>
<protein>
    <submittedName>
        <fullName evidence="2">Beta-lactamase family protein</fullName>
    </submittedName>
</protein>
<dbReference type="Proteomes" id="UP000662783">
    <property type="component" value="Chromosome"/>
</dbReference>
<organism evidence="2 3">
    <name type="scientific">Fulvivirga lutea</name>
    <dbReference type="NCBI Taxonomy" id="2810512"/>
    <lineage>
        <taxon>Bacteria</taxon>
        <taxon>Pseudomonadati</taxon>
        <taxon>Bacteroidota</taxon>
        <taxon>Cytophagia</taxon>
        <taxon>Cytophagales</taxon>
        <taxon>Fulvivirgaceae</taxon>
        <taxon>Fulvivirga</taxon>
    </lineage>
</organism>
<feature type="domain" description="Beta-lactamase-related" evidence="1">
    <location>
        <begin position="33"/>
        <end position="351"/>
    </location>
</feature>
<name>A0A974ZZN7_9BACT</name>
<dbReference type="PANTHER" id="PTHR46520:SF1">
    <property type="entry name" value="SERINE BETA-LACTAMASE-LIKE PROTEIN LACTB, MITOCHONDRIAL"/>
    <property type="match status" value="1"/>
</dbReference>
<keyword evidence="3" id="KW-1185">Reference proteome</keyword>
<evidence type="ECO:0000313" key="3">
    <source>
        <dbReference type="Proteomes" id="UP000662783"/>
    </source>
</evidence>
<dbReference type="InterPro" id="IPR052794">
    <property type="entry name" value="Mito_Ser_Protease_LACTB"/>
</dbReference>
<proteinExistence type="predicted"/>
<dbReference type="AlphaFoldDB" id="A0A974ZZN7"/>
<gene>
    <name evidence="2" type="ORF">JR347_09915</name>
</gene>
<dbReference type="EMBL" id="CP070608">
    <property type="protein sequence ID" value="QSE95936.1"/>
    <property type="molecule type" value="Genomic_DNA"/>
</dbReference>
<dbReference type="InterPro" id="IPR012338">
    <property type="entry name" value="Beta-lactam/transpept-like"/>
</dbReference>
<dbReference type="KEGG" id="fuv:JR347_09915"/>
<evidence type="ECO:0000313" key="2">
    <source>
        <dbReference type="EMBL" id="QSE95936.1"/>
    </source>
</evidence>
<dbReference type="GO" id="GO:0008233">
    <property type="term" value="F:peptidase activity"/>
    <property type="evidence" value="ECO:0007669"/>
    <property type="project" value="TreeGrafter"/>
</dbReference>
<accession>A0A974ZZN7</accession>
<dbReference type="PANTHER" id="PTHR46520">
    <property type="entry name" value="SERINE BETA-LACTAMASE-LIKE PROTEIN LACTB, MITOCHONDRIAL"/>
    <property type="match status" value="1"/>
</dbReference>
<reference evidence="2" key="1">
    <citation type="submission" date="2021-02" db="EMBL/GenBank/DDBJ databases">
        <title>Fulvivirga sp. S481 isolated from sea water.</title>
        <authorList>
            <person name="Bae S.S."/>
            <person name="Baek K."/>
        </authorList>
    </citation>
    <scope>NUCLEOTIDE SEQUENCE</scope>
    <source>
        <strain evidence="2">S481</strain>
    </source>
</reference>
<dbReference type="RefSeq" id="WP_205720449.1">
    <property type="nucleotide sequence ID" value="NZ_CP070608.1"/>
</dbReference>